<organism evidence="2 3">
    <name type="scientific">Pandoraea terrae</name>
    <dbReference type="NCBI Taxonomy" id="1537710"/>
    <lineage>
        <taxon>Bacteria</taxon>
        <taxon>Pseudomonadati</taxon>
        <taxon>Pseudomonadota</taxon>
        <taxon>Betaproteobacteria</taxon>
        <taxon>Burkholderiales</taxon>
        <taxon>Burkholderiaceae</taxon>
        <taxon>Pandoraea</taxon>
    </lineage>
</organism>
<feature type="signal peptide" evidence="1">
    <location>
        <begin position="1"/>
        <end position="26"/>
    </location>
</feature>
<reference evidence="2 3" key="1">
    <citation type="submission" date="2019-08" db="EMBL/GenBank/DDBJ databases">
        <authorList>
            <person name="Peeters C."/>
        </authorList>
    </citation>
    <scope>NUCLEOTIDE SEQUENCE [LARGE SCALE GENOMIC DNA]</scope>
    <source>
        <strain evidence="2 3">LMG 30175</strain>
    </source>
</reference>
<name>A0A5E4VGV5_9BURK</name>
<evidence type="ECO:0000313" key="2">
    <source>
        <dbReference type="EMBL" id="VVE11276.1"/>
    </source>
</evidence>
<protein>
    <submittedName>
        <fullName evidence="2">Nitrate/sulfonate/bicarbonate ABC transporter periplasmic protein</fullName>
    </submittedName>
</protein>
<sequence>MTRRLFSRLLLALTLGALALTNVAHAEVSTVRLSHGFGILYLPLMIMRDQHLVEKHAKQMGLGDVKSEWSVIDGGNLINDAVLAGNIDVAGTGAAGFVTLWAKAHNVPRSAVIGLGAMSTGSVWLNTNNPNVKSLKDFTAKDKIALPGTKTTALAVLLEMAVAKTFGAENYARLDPMTVTLSHPEAVASLLSGKTEVTAHFASPPFSYQELKDPKIRRVLNSTEVLGPLTVNMVFASKRFADQNPKLVKAIMAAQEEANAYIQKDRKGAAEAYLRMSKIKLSQDEVEQVLADPDTRFSTAPNGIMQIAQFMKRTGTISITPAKWQDLFVADFAGREGS</sequence>
<dbReference type="AlphaFoldDB" id="A0A5E4VGV5"/>
<dbReference type="EMBL" id="CABPRZ010000009">
    <property type="protein sequence ID" value="VVE11276.1"/>
    <property type="molecule type" value="Genomic_DNA"/>
</dbReference>
<evidence type="ECO:0000256" key="1">
    <source>
        <dbReference type="SAM" id="SignalP"/>
    </source>
</evidence>
<dbReference type="RefSeq" id="WP_150697423.1">
    <property type="nucleotide sequence ID" value="NZ_CABPRZ010000009.1"/>
</dbReference>
<dbReference type="SUPFAM" id="SSF53850">
    <property type="entry name" value="Periplasmic binding protein-like II"/>
    <property type="match status" value="1"/>
</dbReference>
<accession>A0A5E4VGV5</accession>
<dbReference type="PANTHER" id="PTHR30024:SF2">
    <property type="entry name" value="ABC TRANSPORTER SUBSTRATE-BINDING PROTEIN"/>
    <property type="match status" value="1"/>
</dbReference>
<gene>
    <name evidence="2" type="ORF">PTE30175_02574</name>
</gene>
<proteinExistence type="predicted"/>
<dbReference type="Pfam" id="PF13379">
    <property type="entry name" value="NMT1_2"/>
    <property type="match status" value="1"/>
</dbReference>
<dbReference type="Proteomes" id="UP000414233">
    <property type="component" value="Unassembled WGS sequence"/>
</dbReference>
<keyword evidence="3" id="KW-1185">Reference proteome</keyword>
<dbReference type="PANTHER" id="PTHR30024">
    <property type="entry name" value="ALIPHATIC SULFONATES-BINDING PROTEIN-RELATED"/>
    <property type="match status" value="1"/>
</dbReference>
<keyword evidence="1" id="KW-0732">Signal</keyword>
<dbReference type="Gene3D" id="3.40.190.10">
    <property type="entry name" value="Periplasmic binding protein-like II"/>
    <property type="match status" value="2"/>
</dbReference>
<evidence type="ECO:0000313" key="3">
    <source>
        <dbReference type="Proteomes" id="UP000414233"/>
    </source>
</evidence>
<dbReference type="OrthoDB" id="6003871at2"/>
<feature type="chain" id="PRO_5022934800" evidence="1">
    <location>
        <begin position="27"/>
        <end position="338"/>
    </location>
</feature>